<proteinExistence type="predicted"/>
<reference evidence="2 3" key="1">
    <citation type="submission" date="2018-06" db="EMBL/GenBank/DDBJ databases">
        <authorList>
            <consortium name="Pathogen Informatics"/>
            <person name="Doyle S."/>
        </authorList>
    </citation>
    <scope>NUCLEOTIDE SEQUENCE [LARGE SCALE GENOMIC DNA]</scope>
    <source>
        <strain evidence="2 3">NCTC12278</strain>
    </source>
</reference>
<evidence type="ECO:0000313" key="3">
    <source>
        <dbReference type="Proteomes" id="UP000249495"/>
    </source>
</evidence>
<dbReference type="EMBL" id="LS483343">
    <property type="protein sequence ID" value="SQF40851.1"/>
    <property type="molecule type" value="Genomic_DNA"/>
</dbReference>
<feature type="transmembrane region" description="Helical" evidence="1">
    <location>
        <begin position="73"/>
        <end position="95"/>
    </location>
</feature>
<keyword evidence="1" id="KW-0812">Transmembrane</keyword>
<sequence length="345" mass="40101">MFLITTIIDEHLADSTASLAYFDKEGNVHGVTHGDETSYPSFEDYYLAMGARISREVQSQYTRKLRFWAFWEAVQSPSLLLSLFIGLISLVLFFITKGEGWPEGLVTIAGILGMGPFFGFLFYNWFFKTWATTNFENAYNRELAKKQSTIYTKKVKREKNWPFIIAVVGLLALGYFDSWTTSVKLLLMGLIPLLFSMIEGVILIALIKLFATLFPKKKKETTDDSQRLSLELDMELRKRLKMLYLDFQKGRYADAFKRFDTSQKSWEEFHQEIQNFLNDQDLTAFHTIPFEETEISILNVTASDFEADLFLYDTEAQEFPEFYLICKVSYQEDRLQAIELVEIGY</sequence>
<protein>
    <submittedName>
        <fullName evidence="2">Uncharacterized protein</fullName>
    </submittedName>
</protein>
<dbReference type="AlphaFoldDB" id="A0A2X3Y0F8"/>
<feature type="transmembrane region" description="Helical" evidence="1">
    <location>
        <begin position="107"/>
        <end position="126"/>
    </location>
</feature>
<dbReference type="KEGG" id="sfer:NCTC12278_01430"/>
<feature type="transmembrane region" description="Helical" evidence="1">
    <location>
        <begin position="161"/>
        <end position="179"/>
    </location>
</feature>
<keyword evidence="1" id="KW-1133">Transmembrane helix</keyword>
<organism evidence="2 3">
    <name type="scientific">Streptococcus ferus</name>
    <dbReference type="NCBI Taxonomy" id="1345"/>
    <lineage>
        <taxon>Bacteria</taxon>
        <taxon>Bacillati</taxon>
        <taxon>Bacillota</taxon>
        <taxon>Bacilli</taxon>
        <taxon>Lactobacillales</taxon>
        <taxon>Streptococcaceae</taxon>
        <taxon>Streptococcus</taxon>
    </lineage>
</organism>
<evidence type="ECO:0000313" key="2">
    <source>
        <dbReference type="EMBL" id="SQF40851.1"/>
    </source>
</evidence>
<dbReference type="Proteomes" id="UP000249495">
    <property type="component" value="Chromosome 1"/>
</dbReference>
<keyword evidence="3" id="KW-1185">Reference proteome</keyword>
<accession>A0A2X3Y0F8</accession>
<dbReference type="RefSeq" id="WP_018030275.1">
    <property type="nucleotide sequence ID" value="NZ_LS483343.1"/>
</dbReference>
<feature type="transmembrane region" description="Helical" evidence="1">
    <location>
        <begin position="185"/>
        <end position="211"/>
    </location>
</feature>
<evidence type="ECO:0000256" key="1">
    <source>
        <dbReference type="SAM" id="Phobius"/>
    </source>
</evidence>
<name>A0A2X3Y0F8_9STRE</name>
<gene>
    <name evidence="2" type="ORF">NCTC12278_01430</name>
</gene>
<keyword evidence="1" id="KW-0472">Membrane</keyword>